<evidence type="ECO:0000313" key="3">
    <source>
        <dbReference type="RefSeq" id="XP_009764547.1"/>
    </source>
</evidence>
<dbReference type="PANTHER" id="PTHR33067:SF31">
    <property type="entry name" value="RNA-DIRECTED DNA POLYMERASE"/>
    <property type="match status" value="1"/>
</dbReference>
<dbReference type="PANTHER" id="PTHR33067">
    <property type="entry name" value="RNA-DIRECTED DNA POLYMERASE-RELATED"/>
    <property type="match status" value="1"/>
</dbReference>
<sequence>MKSFIVKTDERLDVHGAAIKELCTSLRSLERQVGQIATILFERIPITLSADTQKNPKEKVNFVTLRKGQVLKDPTLVQKEVIPEKVSGNELKIEDDKKKKGKKGADKKKKEETSRREEQDVSEHMPALPFPQKLYREKLDKQSSLTNASLCKIHEGDLYKKEIEAGPYKKCSVVKLTEHCSAILQNKLPQKCGDPWSFTIHFSLGTLKFDKSLCDSGASINLIPLSIYKKLETETGEIRSAPILQLADQTKIISEGIVEDVLVRVDKFVFPVDFIVVNMEENKEIPLILGRPFLATGRAILYIHEKKLMLRVGEETVTFKMDEEIGVKKEKQVLSGR</sequence>
<protein>
    <submittedName>
        <fullName evidence="3">Uncharacterized protein LOC104216234</fullName>
    </submittedName>
</protein>
<dbReference type="RefSeq" id="XP_009764547.1">
    <property type="nucleotide sequence ID" value="XM_009766245.1"/>
</dbReference>
<name>A0A1U7V925_NICSY</name>
<feature type="compositionally biased region" description="Basic and acidic residues" evidence="1">
    <location>
        <begin position="108"/>
        <end position="123"/>
    </location>
</feature>
<dbReference type="Proteomes" id="UP000189701">
    <property type="component" value="Unplaced"/>
</dbReference>
<organism evidence="2 3">
    <name type="scientific">Nicotiana sylvestris</name>
    <name type="common">Wood tobacco</name>
    <name type="synonym">South American tobacco</name>
    <dbReference type="NCBI Taxonomy" id="4096"/>
    <lineage>
        <taxon>Eukaryota</taxon>
        <taxon>Viridiplantae</taxon>
        <taxon>Streptophyta</taxon>
        <taxon>Embryophyta</taxon>
        <taxon>Tracheophyta</taxon>
        <taxon>Spermatophyta</taxon>
        <taxon>Magnoliopsida</taxon>
        <taxon>eudicotyledons</taxon>
        <taxon>Gunneridae</taxon>
        <taxon>Pentapetalae</taxon>
        <taxon>asterids</taxon>
        <taxon>lamiids</taxon>
        <taxon>Solanales</taxon>
        <taxon>Solanaceae</taxon>
        <taxon>Nicotianoideae</taxon>
        <taxon>Nicotianeae</taxon>
        <taxon>Nicotiana</taxon>
    </lineage>
</organism>
<evidence type="ECO:0000256" key="1">
    <source>
        <dbReference type="SAM" id="MobiDB-lite"/>
    </source>
</evidence>
<gene>
    <name evidence="3" type="primary">LOC104216234</name>
</gene>
<accession>A0A1U7V925</accession>
<dbReference type="InterPro" id="IPR021109">
    <property type="entry name" value="Peptidase_aspartic_dom_sf"/>
</dbReference>
<dbReference type="KEGG" id="nsy:104216234"/>
<proteinExistence type="predicted"/>
<dbReference type="AlphaFoldDB" id="A0A1U7V925"/>
<dbReference type="Gene3D" id="2.40.70.10">
    <property type="entry name" value="Acid Proteases"/>
    <property type="match status" value="1"/>
</dbReference>
<feature type="region of interest" description="Disordered" evidence="1">
    <location>
        <begin position="93"/>
        <end position="125"/>
    </location>
</feature>
<dbReference type="GeneID" id="104216234"/>
<dbReference type="eggNOG" id="KOG0017">
    <property type="taxonomic scope" value="Eukaryota"/>
</dbReference>
<dbReference type="CDD" id="cd00303">
    <property type="entry name" value="retropepsin_like"/>
    <property type="match status" value="1"/>
</dbReference>
<reference evidence="3" key="2">
    <citation type="submission" date="2025-08" db="UniProtKB">
        <authorList>
            <consortium name="RefSeq"/>
        </authorList>
    </citation>
    <scope>IDENTIFICATION</scope>
    <source>
        <tissue evidence="3">Leaf</tissue>
    </source>
</reference>
<reference evidence="2" key="1">
    <citation type="journal article" date="2013" name="Genome Biol.">
        <title>Reference genomes and transcriptomes of Nicotiana sylvestris and Nicotiana tomentosiformis.</title>
        <authorList>
            <person name="Sierro N."/>
            <person name="Battey J.N."/>
            <person name="Ouadi S."/>
            <person name="Bovet L."/>
            <person name="Goepfert S."/>
            <person name="Bakaher N."/>
            <person name="Peitsch M.C."/>
            <person name="Ivanov N.V."/>
        </authorList>
    </citation>
    <scope>NUCLEOTIDE SEQUENCE [LARGE SCALE GENOMIC DNA]</scope>
</reference>
<keyword evidence="2" id="KW-1185">Reference proteome</keyword>
<dbReference type="Pfam" id="PF08284">
    <property type="entry name" value="RVP_2"/>
    <property type="match status" value="1"/>
</dbReference>
<evidence type="ECO:0000313" key="2">
    <source>
        <dbReference type="Proteomes" id="UP000189701"/>
    </source>
</evidence>